<feature type="transmembrane region" description="Helical" evidence="5">
    <location>
        <begin position="232"/>
        <end position="257"/>
    </location>
</feature>
<evidence type="ECO:0000256" key="4">
    <source>
        <dbReference type="ARBA" id="ARBA00023136"/>
    </source>
</evidence>
<evidence type="ECO:0000256" key="5">
    <source>
        <dbReference type="SAM" id="Phobius"/>
    </source>
</evidence>
<dbReference type="Pfam" id="PF01226">
    <property type="entry name" value="Form_Nir_trans"/>
    <property type="match status" value="1"/>
</dbReference>
<feature type="transmembrane region" description="Helical" evidence="5">
    <location>
        <begin position="193"/>
        <end position="220"/>
    </location>
</feature>
<keyword evidence="3 5" id="KW-1133">Transmembrane helix</keyword>
<comment type="subcellular location">
    <subcellularLocation>
        <location evidence="1">Membrane</location>
        <topology evidence="1">Multi-pass membrane protein</topology>
    </subcellularLocation>
</comment>
<dbReference type="Proteomes" id="UP000654257">
    <property type="component" value="Unassembled WGS sequence"/>
</dbReference>
<gene>
    <name evidence="6" type="ORF">GCM10007304_17220</name>
</gene>
<dbReference type="EMBL" id="BMCU01000002">
    <property type="protein sequence ID" value="GGG03673.1"/>
    <property type="molecule type" value="Genomic_DNA"/>
</dbReference>
<proteinExistence type="predicted"/>
<feature type="transmembrane region" description="Helical" evidence="5">
    <location>
        <begin position="71"/>
        <end position="89"/>
    </location>
</feature>
<dbReference type="GO" id="GO:0015499">
    <property type="term" value="F:formate transmembrane transporter activity"/>
    <property type="evidence" value="ECO:0007669"/>
    <property type="project" value="TreeGrafter"/>
</dbReference>
<protein>
    <submittedName>
        <fullName evidence="6">Formate transporter</fullName>
    </submittedName>
</protein>
<keyword evidence="4 5" id="KW-0472">Membrane</keyword>
<sequence length="268" mass="28300">MEEERPDGAEGVVEPDVAAEDTEETFDRLVDEGRQRLGRSWLALIATGLLGGLDIGVGVLALLIVEEATGNIVLSSLAFGIGFVSLSLARSELFTEDFLIPVATVVAKEANPLSLLRLWISTLFTNLVGGWVIVAIVMAAFPSLRETAIHTATGYIDLGTNWRAFALAVIGGMLITLMTHLQHATDSDGVRLVPAVAFGFVLSAGHINHAIVASLISFAALVAGAPFGYADWLGMFALAAVGNMVGGLGLVTTLRLIQVPHKVATERR</sequence>
<dbReference type="RefSeq" id="WP_188544396.1">
    <property type="nucleotide sequence ID" value="NZ_BMCU01000002.1"/>
</dbReference>
<dbReference type="AlphaFoldDB" id="A0A917D213"/>
<evidence type="ECO:0000313" key="7">
    <source>
        <dbReference type="Proteomes" id="UP000654257"/>
    </source>
</evidence>
<comment type="caution">
    <text evidence="6">The sequence shown here is derived from an EMBL/GenBank/DDBJ whole genome shotgun (WGS) entry which is preliminary data.</text>
</comment>
<name>A0A917D213_9NOCA</name>
<feature type="transmembrane region" description="Helical" evidence="5">
    <location>
        <begin position="41"/>
        <end position="65"/>
    </location>
</feature>
<evidence type="ECO:0000256" key="1">
    <source>
        <dbReference type="ARBA" id="ARBA00004141"/>
    </source>
</evidence>
<dbReference type="Gene3D" id="1.20.1080.10">
    <property type="entry name" value="Glycerol uptake facilitator protein"/>
    <property type="match status" value="1"/>
</dbReference>
<evidence type="ECO:0000256" key="2">
    <source>
        <dbReference type="ARBA" id="ARBA00022692"/>
    </source>
</evidence>
<reference evidence="6" key="1">
    <citation type="journal article" date="2014" name="Int. J. Syst. Evol. Microbiol.">
        <title>Complete genome sequence of Corynebacterium casei LMG S-19264T (=DSM 44701T), isolated from a smear-ripened cheese.</title>
        <authorList>
            <consortium name="US DOE Joint Genome Institute (JGI-PGF)"/>
            <person name="Walter F."/>
            <person name="Albersmeier A."/>
            <person name="Kalinowski J."/>
            <person name="Ruckert C."/>
        </authorList>
    </citation>
    <scope>NUCLEOTIDE SEQUENCE</scope>
    <source>
        <strain evidence="6">CCM 7905</strain>
    </source>
</reference>
<organism evidence="6 7">
    <name type="scientific">Rhodococcoides trifolii</name>
    <dbReference type="NCBI Taxonomy" id="908250"/>
    <lineage>
        <taxon>Bacteria</taxon>
        <taxon>Bacillati</taxon>
        <taxon>Actinomycetota</taxon>
        <taxon>Actinomycetes</taxon>
        <taxon>Mycobacteriales</taxon>
        <taxon>Nocardiaceae</taxon>
        <taxon>Rhodococcoides</taxon>
    </lineage>
</organism>
<accession>A0A917D213</accession>
<keyword evidence="7" id="KW-1185">Reference proteome</keyword>
<reference evidence="6" key="2">
    <citation type="submission" date="2020-09" db="EMBL/GenBank/DDBJ databases">
        <authorList>
            <person name="Sun Q."/>
            <person name="Sedlacek I."/>
        </authorList>
    </citation>
    <scope>NUCLEOTIDE SEQUENCE</scope>
    <source>
        <strain evidence="6">CCM 7905</strain>
    </source>
</reference>
<keyword evidence="2 5" id="KW-0812">Transmembrane</keyword>
<dbReference type="InterPro" id="IPR023271">
    <property type="entry name" value="Aquaporin-like"/>
</dbReference>
<dbReference type="InterPro" id="IPR000292">
    <property type="entry name" value="For/NO2_transpt"/>
</dbReference>
<dbReference type="GO" id="GO:0005886">
    <property type="term" value="C:plasma membrane"/>
    <property type="evidence" value="ECO:0007669"/>
    <property type="project" value="TreeGrafter"/>
</dbReference>
<dbReference type="PANTHER" id="PTHR30520:SF2">
    <property type="entry name" value="INNER MEMBRANE PROTEIN YFDC"/>
    <property type="match status" value="1"/>
</dbReference>
<dbReference type="PANTHER" id="PTHR30520">
    <property type="entry name" value="FORMATE TRANSPORTER-RELATED"/>
    <property type="match status" value="1"/>
</dbReference>
<evidence type="ECO:0000313" key="6">
    <source>
        <dbReference type="EMBL" id="GGG03673.1"/>
    </source>
</evidence>
<feature type="transmembrane region" description="Helical" evidence="5">
    <location>
        <begin position="161"/>
        <end position="181"/>
    </location>
</feature>
<feature type="transmembrane region" description="Helical" evidence="5">
    <location>
        <begin position="118"/>
        <end position="141"/>
    </location>
</feature>
<evidence type="ECO:0000256" key="3">
    <source>
        <dbReference type="ARBA" id="ARBA00022989"/>
    </source>
</evidence>